<comment type="caution">
    <text evidence="2">The sequence shown here is derived from an EMBL/GenBank/DDBJ whole genome shotgun (WGS) entry which is preliminary data.</text>
</comment>
<evidence type="ECO:0000313" key="2">
    <source>
        <dbReference type="EMBL" id="KAK3393885.1"/>
    </source>
</evidence>
<evidence type="ECO:0008006" key="4">
    <source>
        <dbReference type="Google" id="ProtNLM"/>
    </source>
</evidence>
<keyword evidence="1" id="KW-0732">Signal</keyword>
<proteinExistence type="predicted"/>
<dbReference type="Proteomes" id="UP001285441">
    <property type="component" value="Unassembled WGS sequence"/>
</dbReference>
<evidence type="ECO:0000313" key="3">
    <source>
        <dbReference type="Proteomes" id="UP001285441"/>
    </source>
</evidence>
<feature type="chain" id="PRO_5042246667" description="Secreted protein" evidence="1">
    <location>
        <begin position="42"/>
        <end position="108"/>
    </location>
</feature>
<gene>
    <name evidence="2" type="ORF">B0H63DRAFT_30223</name>
</gene>
<sequence length="108" mass="11256">MGLAVSPLPLSCAVHHAKVPPCASRPLPVLLFSLFALFARSQVPTGRVASSFIAAPTGLLGRPLLDSCLAALLHCWIEGSDSNLSESSHQSGSLCMLLPLPPSSESHD</sequence>
<protein>
    <recommendedName>
        <fullName evidence="4">Secreted protein</fullName>
    </recommendedName>
</protein>
<accession>A0AAE0P6J1</accession>
<organism evidence="2 3">
    <name type="scientific">Podospora didyma</name>
    <dbReference type="NCBI Taxonomy" id="330526"/>
    <lineage>
        <taxon>Eukaryota</taxon>
        <taxon>Fungi</taxon>
        <taxon>Dikarya</taxon>
        <taxon>Ascomycota</taxon>
        <taxon>Pezizomycotina</taxon>
        <taxon>Sordariomycetes</taxon>
        <taxon>Sordariomycetidae</taxon>
        <taxon>Sordariales</taxon>
        <taxon>Podosporaceae</taxon>
        <taxon>Podospora</taxon>
    </lineage>
</organism>
<name>A0AAE0P6J1_9PEZI</name>
<feature type="signal peptide" evidence="1">
    <location>
        <begin position="1"/>
        <end position="41"/>
    </location>
</feature>
<evidence type="ECO:0000256" key="1">
    <source>
        <dbReference type="SAM" id="SignalP"/>
    </source>
</evidence>
<reference evidence="2" key="2">
    <citation type="submission" date="2023-06" db="EMBL/GenBank/DDBJ databases">
        <authorList>
            <consortium name="Lawrence Berkeley National Laboratory"/>
            <person name="Haridas S."/>
            <person name="Hensen N."/>
            <person name="Bonometti L."/>
            <person name="Westerberg I."/>
            <person name="Brannstrom I.O."/>
            <person name="Guillou S."/>
            <person name="Cros-Aarteil S."/>
            <person name="Calhoun S."/>
            <person name="Kuo A."/>
            <person name="Mondo S."/>
            <person name="Pangilinan J."/>
            <person name="Riley R."/>
            <person name="LaButti K."/>
            <person name="Andreopoulos B."/>
            <person name="Lipzen A."/>
            <person name="Chen C."/>
            <person name="Yanf M."/>
            <person name="Daum C."/>
            <person name="Ng V."/>
            <person name="Clum A."/>
            <person name="Steindorff A."/>
            <person name="Ohm R."/>
            <person name="Martin F."/>
            <person name="Silar P."/>
            <person name="Natvig D."/>
            <person name="Lalanne C."/>
            <person name="Gautier V."/>
            <person name="Ament-velasquez S.L."/>
            <person name="Kruys A."/>
            <person name="Hutchinson M.I."/>
            <person name="Powell A.J."/>
            <person name="Barry K."/>
            <person name="Miller A.N."/>
            <person name="Grigoriev I.V."/>
            <person name="Debuchy R."/>
            <person name="Gladieux P."/>
            <person name="Thoren M.H."/>
            <person name="Johannesson H."/>
        </authorList>
    </citation>
    <scope>NUCLEOTIDE SEQUENCE</scope>
    <source>
        <strain evidence="2">CBS 232.78</strain>
    </source>
</reference>
<reference evidence="2" key="1">
    <citation type="journal article" date="2023" name="Mol. Phylogenet. Evol.">
        <title>Genome-scale phylogeny and comparative genomics of the fungal order Sordariales.</title>
        <authorList>
            <person name="Hensen N."/>
            <person name="Bonometti L."/>
            <person name="Westerberg I."/>
            <person name="Brannstrom I.O."/>
            <person name="Guillou S."/>
            <person name="Cros-Aarteil S."/>
            <person name="Calhoun S."/>
            <person name="Haridas S."/>
            <person name="Kuo A."/>
            <person name="Mondo S."/>
            <person name="Pangilinan J."/>
            <person name="Riley R."/>
            <person name="LaButti K."/>
            <person name="Andreopoulos B."/>
            <person name="Lipzen A."/>
            <person name="Chen C."/>
            <person name="Yan M."/>
            <person name="Daum C."/>
            <person name="Ng V."/>
            <person name="Clum A."/>
            <person name="Steindorff A."/>
            <person name="Ohm R.A."/>
            <person name="Martin F."/>
            <person name="Silar P."/>
            <person name="Natvig D.O."/>
            <person name="Lalanne C."/>
            <person name="Gautier V."/>
            <person name="Ament-Velasquez S.L."/>
            <person name="Kruys A."/>
            <person name="Hutchinson M.I."/>
            <person name="Powell A.J."/>
            <person name="Barry K."/>
            <person name="Miller A.N."/>
            <person name="Grigoriev I.V."/>
            <person name="Debuchy R."/>
            <person name="Gladieux P."/>
            <person name="Hiltunen Thoren M."/>
            <person name="Johannesson H."/>
        </authorList>
    </citation>
    <scope>NUCLEOTIDE SEQUENCE</scope>
    <source>
        <strain evidence="2">CBS 232.78</strain>
    </source>
</reference>
<keyword evidence="3" id="KW-1185">Reference proteome</keyword>
<dbReference type="AlphaFoldDB" id="A0AAE0P6J1"/>
<dbReference type="EMBL" id="JAULSW010000001">
    <property type="protein sequence ID" value="KAK3393885.1"/>
    <property type="molecule type" value="Genomic_DNA"/>
</dbReference>